<proteinExistence type="inferred from homology"/>
<keyword evidence="6 9" id="KW-0012">Acyltransferase</keyword>
<dbReference type="Gene3D" id="2.40.50.100">
    <property type="match status" value="2"/>
</dbReference>
<dbReference type="InterPro" id="IPR004167">
    <property type="entry name" value="PSBD"/>
</dbReference>
<evidence type="ECO:0000256" key="4">
    <source>
        <dbReference type="ARBA" id="ARBA00022737"/>
    </source>
</evidence>
<dbReference type="SUPFAM" id="SSF51230">
    <property type="entry name" value="Single hybrid motif"/>
    <property type="match status" value="2"/>
</dbReference>
<evidence type="ECO:0000256" key="7">
    <source>
        <dbReference type="ARBA" id="ARBA00025211"/>
    </source>
</evidence>
<organism evidence="13 14">
    <name type="scientific">Thiohalocapsa halophila</name>
    <dbReference type="NCBI Taxonomy" id="69359"/>
    <lineage>
        <taxon>Bacteria</taxon>
        <taxon>Pseudomonadati</taxon>
        <taxon>Pseudomonadota</taxon>
        <taxon>Gammaproteobacteria</taxon>
        <taxon>Chromatiales</taxon>
        <taxon>Chromatiaceae</taxon>
        <taxon>Thiohalocapsa</taxon>
    </lineage>
</organism>
<dbReference type="InterPro" id="IPR001078">
    <property type="entry name" value="2-oxoacid_DH_actylTfrase"/>
</dbReference>
<evidence type="ECO:0000259" key="12">
    <source>
        <dbReference type="PROSITE" id="PS51826"/>
    </source>
</evidence>
<keyword evidence="4" id="KW-0677">Repeat</keyword>
<feature type="compositionally biased region" description="Low complexity" evidence="10">
    <location>
        <begin position="221"/>
        <end position="260"/>
    </location>
</feature>
<reference evidence="13 14" key="1">
    <citation type="journal article" date="2020" name="Microorganisms">
        <title>Osmotic Adaptation and Compatible Solute Biosynthesis of Phototrophic Bacteria as Revealed from Genome Analyses.</title>
        <authorList>
            <person name="Imhoff J.F."/>
            <person name="Rahn T."/>
            <person name="Kunzel S."/>
            <person name="Keller A."/>
            <person name="Neulinger S.C."/>
        </authorList>
    </citation>
    <scope>NUCLEOTIDE SEQUENCE [LARGE SCALE GENOMIC DNA]</scope>
    <source>
        <strain evidence="13 14">DSM 6210</strain>
    </source>
</reference>
<dbReference type="RefSeq" id="WP_200239399.1">
    <property type="nucleotide sequence ID" value="NZ_NRRV01000040.1"/>
</dbReference>
<dbReference type="Pfam" id="PF00364">
    <property type="entry name" value="Biotin_lipoyl"/>
    <property type="match status" value="2"/>
</dbReference>
<accession>A0ABS1CJN4</accession>
<evidence type="ECO:0000256" key="1">
    <source>
        <dbReference type="ARBA" id="ARBA00007317"/>
    </source>
</evidence>
<feature type="compositionally biased region" description="Low complexity" evidence="10">
    <location>
        <begin position="83"/>
        <end position="94"/>
    </location>
</feature>
<comment type="caution">
    <text evidence="13">The sequence shown here is derived from an EMBL/GenBank/DDBJ whole genome shotgun (WGS) entry which is preliminary data.</text>
</comment>
<dbReference type="CDD" id="cd06849">
    <property type="entry name" value="lipoyl_domain"/>
    <property type="match status" value="2"/>
</dbReference>
<sequence length="584" mass="60506">MASVEQVLLPDIGDFAEVEIIEVLVAEGDRIEPEQSILTLESDKATMEIPSPVGGTVKELKVAVGDKVSKDMLLMTVETADGAAAGEPAPAPEETAPEPAPEPAASAAPSAQPDTAEPAAPAPAAASPTPSSGASSAAAESIPVHLPDIGDFTDIPVIEVLVAPGDHVEVDQSILTLESDKATMEIPSPAAGEVESVGVKVGDQLNQGDLLLTLRGSAEQPPADSAPDSTAAEAGEPAAAPAQPQAPAEPPAAAGPTPGEAARRKAPVSTRPADMQAYAPGRTPHASPAVRRFARELGVDLTRVKGSGRKNRILKDDVQAFVKQTLAAGAPQAPAGGLPFQLPAAPEVDFGKFGQVETQPLSRIKKLSGSHLHRSWLSVPHVTQFDEADITELEAFRKDQKAAAEQAGVKLTFMPFLLKAVAGALAQMPILKASLAADGENLVMKHYTHIGVAVDTPNGLVVPVLRDVDKKGLFDLARELMAVSGKARDGKLLPGDMQGGTFTVSSLGGIGGTAFTPIVNAPEVAILGVSRSETKPVWNGEEFAPRLLLPLSLSYDHRVVDGADGVRFTTLLASLLGDIRRLLL</sequence>
<evidence type="ECO:0000256" key="5">
    <source>
        <dbReference type="ARBA" id="ARBA00022823"/>
    </source>
</evidence>
<comment type="similarity">
    <text evidence="1 9">Belongs to the 2-oxoacid dehydrogenase family.</text>
</comment>
<dbReference type="InterPro" id="IPR050743">
    <property type="entry name" value="2-oxoacid_DH_E2_comp"/>
</dbReference>
<dbReference type="InterPro" id="IPR023213">
    <property type="entry name" value="CAT-like_dom_sf"/>
</dbReference>
<comment type="subunit">
    <text evidence="2 9">Forms a 24-polypeptide structural core with octahedral symmetry.</text>
</comment>
<evidence type="ECO:0000256" key="2">
    <source>
        <dbReference type="ARBA" id="ARBA00011484"/>
    </source>
</evidence>
<dbReference type="InterPro" id="IPR000089">
    <property type="entry name" value="Biotin_lipoyl"/>
</dbReference>
<dbReference type="Gene3D" id="3.30.559.10">
    <property type="entry name" value="Chloramphenicol acetyltransferase-like domain"/>
    <property type="match status" value="1"/>
</dbReference>
<evidence type="ECO:0000256" key="3">
    <source>
        <dbReference type="ARBA" id="ARBA00022679"/>
    </source>
</evidence>
<dbReference type="PROSITE" id="PS50968">
    <property type="entry name" value="BIOTINYL_LIPOYL"/>
    <property type="match status" value="2"/>
</dbReference>
<feature type="domain" description="Lipoyl-binding" evidence="11">
    <location>
        <begin position="137"/>
        <end position="215"/>
    </location>
</feature>
<dbReference type="Proteomes" id="UP000748752">
    <property type="component" value="Unassembled WGS sequence"/>
</dbReference>
<dbReference type="PROSITE" id="PS00189">
    <property type="entry name" value="LIPOYL"/>
    <property type="match status" value="2"/>
</dbReference>
<evidence type="ECO:0000256" key="8">
    <source>
        <dbReference type="ARBA" id="ARBA00048370"/>
    </source>
</evidence>
<evidence type="ECO:0000259" key="11">
    <source>
        <dbReference type="PROSITE" id="PS50968"/>
    </source>
</evidence>
<gene>
    <name evidence="13" type="primary">aceF</name>
    <name evidence="13" type="ORF">CKO31_15575</name>
</gene>
<evidence type="ECO:0000256" key="6">
    <source>
        <dbReference type="ARBA" id="ARBA00023315"/>
    </source>
</evidence>
<comment type="cofactor">
    <cofactor evidence="9">
        <name>(R)-lipoate</name>
        <dbReference type="ChEBI" id="CHEBI:83088"/>
    </cofactor>
    <text evidence="9">Binds 2 lipoyl cofactors covalently.</text>
</comment>
<evidence type="ECO:0000313" key="13">
    <source>
        <dbReference type="EMBL" id="MBK1632130.1"/>
    </source>
</evidence>
<feature type="region of interest" description="Disordered" evidence="10">
    <location>
        <begin position="83"/>
        <end position="139"/>
    </location>
</feature>
<feature type="domain" description="Peripheral subunit-binding (PSBD)" evidence="12">
    <location>
        <begin position="285"/>
        <end position="322"/>
    </location>
</feature>
<dbReference type="InterPro" id="IPR036625">
    <property type="entry name" value="E3-bd_dom_sf"/>
</dbReference>
<feature type="compositionally biased region" description="Low complexity" evidence="10">
    <location>
        <begin position="103"/>
        <end position="139"/>
    </location>
</feature>
<evidence type="ECO:0000256" key="10">
    <source>
        <dbReference type="SAM" id="MobiDB-lite"/>
    </source>
</evidence>
<dbReference type="SUPFAM" id="SSF52777">
    <property type="entry name" value="CoA-dependent acyltransferases"/>
    <property type="match status" value="1"/>
</dbReference>
<evidence type="ECO:0000256" key="9">
    <source>
        <dbReference type="RuleBase" id="RU361137"/>
    </source>
</evidence>
<protein>
    <recommendedName>
        <fullName evidence="9">Acetyltransferase component of pyruvate dehydrogenase complex</fullName>
        <ecNumber evidence="9">2.3.1.12</ecNumber>
    </recommendedName>
</protein>
<dbReference type="PANTHER" id="PTHR43178">
    <property type="entry name" value="DIHYDROLIPOAMIDE ACETYLTRANSFERASE COMPONENT OF PYRUVATE DEHYDROGENASE COMPLEX"/>
    <property type="match status" value="1"/>
</dbReference>
<dbReference type="EC" id="2.3.1.12" evidence="9"/>
<keyword evidence="3 9" id="KW-0808">Transferase</keyword>
<keyword evidence="14" id="KW-1185">Reference proteome</keyword>
<dbReference type="Pfam" id="PF00198">
    <property type="entry name" value="2-oxoacid_dh"/>
    <property type="match status" value="1"/>
</dbReference>
<dbReference type="EMBL" id="NRRV01000040">
    <property type="protein sequence ID" value="MBK1632130.1"/>
    <property type="molecule type" value="Genomic_DNA"/>
</dbReference>
<dbReference type="Gene3D" id="4.10.320.10">
    <property type="entry name" value="E3-binding domain"/>
    <property type="match status" value="1"/>
</dbReference>
<dbReference type="NCBIfam" id="TIGR01348">
    <property type="entry name" value="PDHac_trf_long"/>
    <property type="match status" value="1"/>
</dbReference>
<comment type="function">
    <text evidence="7">The pyruvate dehydrogenase complex catalyzes the overall conversion of pyruvate to acetyl-CoA and CO(2). It contains multiple copies of three enzymatic components: pyruvate dehydrogenase (E1), dihydrolipoamide acetyltransferase (E2) and lipoamide dehydrogenase (E3).</text>
</comment>
<dbReference type="InterPro" id="IPR011053">
    <property type="entry name" value="Single_hybrid_motif"/>
</dbReference>
<evidence type="ECO:0000313" key="14">
    <source>
        <dbReference type="Proteomes" id="UP000748752"/>
    </source>
</evidence>
<dbReference type="Pfam" id="PF02817">
    <property type="entry name" value="E3_binding"/>
    <property type="match status" value="1"/>
</dbReference>
<dbReference type="PANTHER" id="PTHR43178:SF2">
    <property type="entry name" value="DIHYDROLIPOYLLYSINE-RESIDUE ACETYLTRANSFERASE COMPONENT OF PYRUVATE DEHYDROGENASE COMPLEX"/>
    <property type="match status" value="1"/>
</dbReference>
<feature type="domain" description="Lipoyl-binding" evidence="11">
    <location>
        <begin position="4"/>
        <end position="78"/>
    </location>
</feature>
<feature type="region of interest" description="Disordered" evidence="10">
    <location>
        <begin position="218"/>
        <end position="287"/>
    </location>
</feature>
<comment type="catalytic activity">
    <reaction evidence="8 9">
        <text>N(6)-[(R)-dihydrolipoyl]-L-lysyl-[protein] + acetyl-CoA = N(6)-[(R)-S(8)-acetyldihydrolipoyl]-L-lysyl-[protein] + CoA</text>
        <dbReference type="Rhea" id="RHEA:17017"/>
        <dbReference type="Rhea" id="RHEA-COMP:10475"/>
        <dbReference type="Rhea" id="RHEA-COMP:10478"/>
        <dbReference type="ChEBI" id="CHEBI:57287"/>
        <dbReference type="ChEBI" id="CHEBI:57288"/>
        <dbReference type="ChEBI" id="CHEBI:83100"/>
        <dbReference type="ChEBI" id="CHEBI:83111"/>
        <dbReference type="EC" id="2.3.1.12"/>
    </reaction>
</comment>
<dbReference type="InterPro" id="IPR006256">
    <property type="entry name" value="AcTrfase_Pyrv_DH_cplx"/>
</dbReference>
<dbReference type="SUPFAM" id="SSF47005">
    <property type="entry name" value="Peripheral subunit-binding domain of 2-oxo acid dehydrogenase complex"/>
    <property type="match status" value="1"/>
</dbReference>
<dbReference type="PROSITE" id="PS51826">
    <property type="entry name" value="PSBD"/>
    <property type="match status" value="1"/>
</dbReference>
<name>A0ABS1CJN4_9GAMM</name>
<keyword evidence="5 9" id="KW-0450">Lipoyl</keyword>
<dbReference type="InterPro" id="IPR003016">
    <property type="entry name" value="2-oxoA_DH_lipoyl-BS"/>
</dbReference>